<dbReference type="InterPro" id="IPR051219">
    <property type="entry name" value="Heterochromatin_chromo-domain"/>
</dbReference>
<keyword evidence="5" id="KW-1185">Reference proteome</keyword>
<evidence type="ECO:0000256" key="1">
    <source>
        <dbReference type="ARBA" id="ARBA00004123"/>
    </source>
</evidence>
<keyword evidence="2" id="KW-0539">Nucleus</keyword>
<reference evidence="4 5" key="1">
    <citation type="submission" date="2018-04" db="EMBL/GenBank/DDBJ databases">
        <authorList>
            <person name="Zhang X."/>
            <person name="Yuan J."/>
            <person name="Li F."/>
            <person name="Xiang J."/>
        </authorList>
    </citation>
    <scope>NUCLEOTIDE SEQUENCE [LARGE SCALE GENOMIC DNA]</scope>
    <source>
        <tissue evidence="4">Muscle</tissue>
    </source>
</reference>
<dbReference type="SMART" id="SM00298">
    <property type="entry name" value="CHROMO"/>
    <property type="match status" value="1"/>
</dbReference>
<dbReference type="Proteomes" id="UP000283509">
    <property type="component" value="Unassembled WGS sequence"/>
</dbReference>
<dbReference type="AlphaFoldDB" id="A0A423T4U6"/>
<dbReference type="EMBL" id="QCYY01002283">
    <property type="protein sequence ID" value="ROT71530.1"/>
    <property type="molecule type" value="Genomic_DNA"/>
</dbReference>
<evidence type="ECO:0000313" key="4">
    <source>
        <dbReference type="EMBL" id="ROT71530.1"/>
    </source>
</evidence>
<dbReference type="InterPro" id="IPR000953">
    <property type="entry name" value="Chromo/chromo_shadow_dom"/>
</dbReference>
<dbReference type="InterPro" id="IPR016197">
    <property type="entry name" value="Chromo-like_dom_sf"/>
</dbReference>
<dbReference type="GO" id="GO:0005694">
    <property type="term" value="C:chromosome"/>
    <property type="evidence" value="ECO:0007669"/>
    <property type="project" value="UniProtKB-ARBA"/>
</dbReference>
<comment type="subcellular location">
    <subcellularLocation>
        <location evidence="1">Nucleus</location>
    </subcellularLocation>
</comment>
<evidence type="ECO:0000259" key="3">
    <source>
        <dbReference type="PROSITE" id="PS50013"/>
    </source>
</evidence>
<dbReference type="PANTHER" id="PTHR22812">
    <property type="entry name" value="CHROMOBOX PROTEIN"/>
    <property type="match status" value="1"/>
</dbReference>
<proteinExistence type="predicted"/>
<organism evidence="4 5">
    <name type="scientific">Penaeus vannamei</name>
    <name type="common">Whiteleg shrimp</name>
    <name type="synonym">Litopenaeus vannamei</name>
    <dbReference type="NCBI Taxonomy" id="6689"/>
    <lineage>
        <taxon>Eukaryota</taxon>
        <taxon>Metazoa</taxon>
        <taxon>Ecdysozoa</taxon>
        <taxon>Arthropoda</taxon>
        <taxon>Crustacea</taxon>
        <taxon>Multicrustacea</taxon>
        <taxon>Malacostraca</taxon>
        <taxon>Eumalacostraca</taxon>
        <taxon>Eucarida</taxon>
        <taxon>Decapoda</taxon>
        <taxon>Dendrobranchiata</taxon>
        <taxon>Penaeoidea</taxon>
        <taxon>Penaeidae</taxon>
        <taxon>Penaeus</taxon>
    </lineage>
</organism>
<name>A0A423T4U6_PENVA</name>
<gene>
    <name evidence="4" type="ORF">C7M84_010144</name>
</gene>
<comment type="caution">
    <text evidence="4">The sequence shown here is derived from an EMBL/GenBank/DDBJ whole genome shotgun (WGS) entry which is preliminary data.</text>
</comment>
<evidence type="ECO:0000256" key="2">
    <source>
        <dbReference type="ARBA" id="ARBA00023242"/>
    </source>
</evidence>
<accession>A0A423T4U6</accession>
<dbReference type="InterPro" id="IPR023780">
    <property type="entry name" value="Chromo_domain"/>
</dbReference>
<dbReference type="STRING" id="6689.A0A423T4U6"/>
<dbReference type="GO" id="GO:0005634">
    <property type="term" value="C:nucleus"/>
    <property type="evidence" value="ECO:0007669"/>
    <property type="project" value="UniProtKB-SubCell"/>
</dbReference>
<protein>
    <submittedName>
        <fullName evidence="4">Putative M-phase phosphoprotein 8</fullName>
    </submittedName>
</protein>
<dbReference type="SUPFAM" id="SSF54160">
    <property type="entry name" value="Chromo domain-like"/>
    <property type="match status" value="1"/>
</dbReference>
<dbReference type="CDD" id="cd00024">
    <property type="entry name" value="CD_CSD"/>
    <property type="match status" value="1"/>
</dbReference>
<dbReference type="Pfam" id="PF00385">
    <property type="entry name" value="Chromo"/>
    <property type="match status" value="1"/>
</dbReference>
<evidence type="ECO:0000313" key="5">
    <source>
        <dbReference type="Proteomes" id="UP000283509"/>
    </source>
</evidence>
<dbReference type="OrthoDB" id="6378755at2759"/>
<sequence>MDSGEADSISSDCIAEDGEIFEVDRVIDIRWVINDNGREKVEYRVRWKYYKPIDDTWEPPEHFKEECGVVLCDFHKKYEKMKKEVVALLSLRLCVYLCDTPVPVDTFWSRWARPSVRDLRREPKPFGERLRRRGGVQSQVGREDVVKHTAMTLTAVGDGACRVPDF</sequence>
<dbReference type="PROSITE" id="PS50013">
    <property type="entry name" value="CHROMO_2"/>
    <property type="match status" value="1"/>
</dbReference>
<dbReference type="Gene3D" id="2.40.50.40">
    <property type="match status" value="1"/>
</dbReference>
<reference evidence="4 5" key="2">
    <citation type="submission" date="2019-01" db="EMBL/GenBank/DDBJ databases">
        <title>The decoding of complex shrimp genome reveals the adaptation for benthos swimmer, frequently molting mechanism and breeding impact on genome.</title>
        <authorList>
            <person name="Sun Y."/>
            <person name="Gao Y."/>
            <person name="Yu Y."/>
        </authorList>
    </citation>
    <scope>NUCLEOTIDE SEQUENCE [LARGE SCALE GENOMIC DNA]</scope>
    <source>
        <tissue evidence="4">Muscle</tissue>
    </source>
</reference>
<feature type="domain" description="Chromo" evidence="3">
    <location>
        <begin position="21"/>
        <end position="86"/>
    </location>
</feature>